<feature type="compositionally biased region" description="Basic and acidic residues" evidence="1">
    <location>
        <begin position="125"/>
        <end position="138"/>
    </location>
</feature>
<dbReference type="Gramene" id="PVH47785">
    <property type="protein sequence ID" value="PVH47785"/>
    <property type="gene ID" value="PAHAL_4G152300"/>
</dbReference>
<accession>A0A2T8JD13</accession>
<feature type="compositionally biased region" description="Low complexity" evidence="1">
    <location>
        <begin position="63"/>
        <end position="75"/>
    </location>
</feature>
<protein>
    <submittedName>
        <fullName evidence="2">Uncharacterized protein</fullName>
    </submittedName>
</protein>
<dbReference type="Proteomes" id="UP000243499">
    <property type="component" value="Chromosome 4"/>
</dbReference>
<dbReference type="AlphaFoldDB" id="A0A2T8JD13"/>
<name>A0A2T8JD13_9POAL</name>
<feature type="region of interest" description="Disordered" evidence="1">
    <location>
        <begin position="59"/>
        <end position="170"/>
    </location>
</feature>
<organism evidence="2">
    <name type="scientific">Panicum hallii</name>
    <dbReference type="NCBI Taxonomy" id="206008"/>
    <lineage>
        <taxon>Eukaryota</taxon>
        <taxon>Viridiplantae</taxon>
        <taxon>Streptophyta</taxon>
        <taxon>Embryophyta</taxon>
        <taxon>Tracheophyta</taxon>
        <taxon>Spermatophyta</taxon>
        <taxon>Magnoliopsida</taxon>
        <taxon>Liliopsida</taxon>
        <taxon>Poales</taxon>
        <taxon>Poaceae</taxon>
        <taxon>PACMAD clade</taxon>
        <taxon>Panicoideae</taxon>
        <taxon>Panicodae</taxon>
        <taxon>Paniceae</taxon>
        <taxon>Panicinae</taxon>
        <taxon>Panicum</taxon>
        <taxon>Panicum sect. Panicum</taxon>
    </lineage>
</organism>
<gene>
    <name evidence="2" type="ORF">PAHAL_4G152300</name>
</gene>
<evidence type="ECO:0000313" key="2">
    <source>
        <dbReference type="EMBL" id="PVH47785.1"/>
    </source>
</evidence>
<feature type="compositionally biased region" description="Basic and acidic residues" evidence="1">
    <location>
        <begin position="79"/>
        <end position="97"/>
    </location>
</feature>
<evidence type="ECO:0000256" key="1">
    <source>
        <dbReference type="SAM" id="MobiDB-lite"/>
    </source>
</evidence>
<dbReference type="EMBL" id="CM008049">
    <property type="protein sequence ID" value="PVH47785.1"/>
    <property type="molecule type" value="Genomic_DNA"/>
</dbReference>
<reference evidence="2" key="1">
    <citation type="submission" date="2018-04" db="EMBL/GenBank/DDBJ databases">
        <title>WGS assembly of Panicum hallii.</title>
        <authorList>
            <person name="Lovell J."/>
            <person name="Jenkins J."/>
            <person name="Lowry D."/>
            <person name="Mamidi S."/>
            <person name="Sreedasyam A."/>
            <person name="Weng X."/>
            <person name="Barry K."/>
            <person name="Bonette J."/>
            <person name="Campitelli B."/>
            <person name="Daum C."/>
            <person name="Gordon S."/>
            <person name="Gould B."/>
            <person name="Lipzen A."/>
            <person name="Macqueen A."/>
            <person name="Palacio-Mejia J."/>
            <person name="Plott C."/>
            <person name="Shakirov E."/>
            <person name="Shu S."/>
            <person name="Yoshinaga Y."/>
            <person name="Zane M."/>
            <person name="Rokhsar D."/>
            <person name="Grimwood J."/>
            <person name="Schmutz J."/>
            <person name="Juenger T."/>
        </authorList>
    </citation>
    <scope>NUCLEOTIDE SEQUENCE [LARGE SCALE GENOMIC DNA]</scope>
    <source>
        <strain evidence="2">FIL2</strain>
    </source>
</reference>
<sequence>MNLHVKRKLAPVGAIEVNRAPRNGYGTRPTKRSHGLAEGLTLTISSLLCFFLLQRERGGGGKKQAAPAACGRAGALTRGEPRARKETRRGPRAREGEGAAQAGPRGRAEAARRGAWPRGGGATREAARGVGDRGEQRGPRARRGARRTPAGEAARGRGEAAGGPAKAWRRVASQGLRAVRKKRREREEEEKGVELLRRPAVEVHRQLAGGWPATAGWGPKSLGCDSNSTLLQCHNRADMVLYKSA</sequence>
<proteinExistence type="predicted"/>